<accession>A0A2K9N7R9</accession>
<dbReference type="NCBIfam" id="TIGR00254">
    <property type="entry name" value="GGDEF"/>
    <property type="match status" value="1"/>
</dbReference>
<dbReference type="InterPro" id="IPR043128">
    <property type="entry name" value="Rev_trsase/Diguanyl_cyclase"/>
</dbReference>
<dbReference type="AlphaFoldDB" id="A0A2K9N7R9"/>
<dbReference type="SMART" id="SM00267">
    <property type="entry name" value="GGDEF"/>
    <property type="match status" value="1"/>
</dbReference>
<name>A0A2K9N7R9_9PROT</name>
<reference evidence="1 2" key="1">
    <citation type="submission" date="2017-12" db="EMBL/GenBank/DDBJ databases">
        <title>Genomes of bacteria within cyanobacterial aggregates.</title>
        <authorList>
            <person name="Cai H."/>
        </authorList>
    </citation>
    <scope>NUCLEOTIDE SEQUENCE [LARGE SCALE GENOMIC DNA]</scope>
    <source>
        <strain evidence="1 2">TH16</strain>
    </source>
</reference>
<dbReference type="PROSITE" id="PS50887">
    <property type="entry name" value="GGDEF"/>
    <property type="match status" value="1"/>
</dbReference>
<evidence type="ECO:0000313" key="1">
    <source>
        <dbReference type="EMBL" id="AUN29191.1"/>
    </source>
</evidence>
<dbReference type="InterPro" id="IPR000160">
    <property type="entry name" value="GGDEF_dom"/>
</dbReference>
<dbReference type="KEGG" id="ncb:C0V82_02205"/>
<dbReference type="PANTHER" id="PTHR46663">
    <property type="entry name" value="DIGUANYLATE CYCLASE DGCT-RELATED"/>
    <property type="match status" value="1"/>
</dbReference>
<dbReference type="InterPro" id="IPR052163">
    <property type="entry name" value="DGC-Regulatory_Protein"/>
</dbReference>
<organism evidence="1 2">
    <name type="scientific">Niveispirillum cyanobacteriorum</name>
    <dbReference type="NCBI Taxonomy" id="1612173"/>
    <lineage>
        <taxon>Bacteria</taxon>
        <taxon>Pseudomonadati</taxon>
        <taxon>Pseudomonadota</taxon>
        <taxon>Alphaproteobacteria</taxon>
        <taxon>Rhodospirillales</taxon>
        <taxon>Azospirillaceae</taxon>
        <taxon>Niveispirillum</taxon>
    </lineage>
</organism>
<proteinExistence type="predicted"/>
<keyword evidence="2" id="KW-1185">Reference proteome</keyword>
<dbReference type="SUPFAM" id="SSF55073">
    <property type="entry name" value="Nucleotide cyclase"/>
    <property type="match status" value="1"/>
</dbReference>
<sequence length="408" mass="44736">MLAVGMTTQQFFTLSTLIGAVALINSIAIIIVWRIHAGMPGLRFWVASQSAFMLGWLPSLFVNMGVLNDPFFTVYNNSMNLGGMLLLLEGTLRFRGIGQGRLRLPWMLLVMVIVVTLSYVNRSNDIARYLFHDAVAALLLSGAAGGMLWRMAPHQRLAHGMAAFYLLAEAAIYLARWGLAGAITQGWTEMGSRSFNFALFGGVAMCCLGTLYGLILSINAEAKRQVILTGLIDPLTGLDNRRALEQELIRALAQRSRTGDLLGLVYFDLDRFKPINDRWGHAVGDAVLMAVADRLRQDMRTQDLAARIGGDEFVVLLPGLEQPAALETVARRLHKAVEGSLLLDQGSVDIRVSMGTALAPLHGEVAEDLLRRADSSMYEHKRARQAPELLSSMLTTELTAELQDPTPS</sequence>
<dbReference type="Proteomes" id="UP000234752">
    <property type="component" value="Chromosome eg_1"/>
</dbReference>
<dbReference type="Pfam" id="PF00990">
    <property type="entry name" value="GGDEF"/>
    <property type="match status" value="1"/>
</dbReference>
<protein>
    <submittedName>
        <fullName evidence="1">Uncharacterized protein</fullName>
    </submittedName>
</protein>
<dbReference type="Gene3D" id="3.30.70.270">
    <property type="match status" value="1"/>
</dbReference>
<dbReference type="EMBL" id="CP025611">
    <property type="protein sequence ID" value="AUN29191.1"/>
    <property type="molecule type" value="Genomic_DNA"/>
</dbReference>
<dbReference type="InterPro" id="IPR029787">
    <property type="entry name" value="Nucleotide_cyclase"/>
</dbReference>
<evidence type="ECO:0000313" key="2">
    <source>
        <dbReference type="Proteomes" id="UP000234752"/>
    </source>
</evidence>
<gene>
    <name evidence="1" type="ORF">C0V82_02205</name>
</gene>
<dbReference type="GO" id="GO:0003824">
    <property type="term" value="F:catalytic activity"/>
    <property type="evidence" value="ECO:0007669"/>
    <property type="project" value="UniProtKB-ARBA"/>
</dbReference>
<dbReference type="FunFam" id="3.30.70.270:FF:000001">
    <property type="entry name" value="Diguanylate cyclase domain protein"/>
    <property type="match status" value="1"/>
</dbReference>
<dbReference type="PANTHER" id="PTHR46663:SF2">
    <property type="entry name" value="GGDEF DOMAIN-CONTAINING PROTEIN"/>
    <property type="match status" value="1"/>
</dbReference>
<dbReference type="CDD" id="cd01949">
    <property type="entry name" value="GGDEF"/>
    <property type="match status" value="1"/>
</dbReference>